<keyword evidence="4" id="KW-0479">Metal-binding</keyword>
<dbReference type="SUPFAM" id="SSF51556">
    <property type="entry name" value="Metallo-dependent hydrolases"/>
    <property type="match status" value="1"/>
</dbReference>
<feature type="domain" description="Amidohydrolase-related" evidence="6">
    <location>
        <begin position="47"/>
        <end position="101"/>
    </location>
</feature>
<dbReference type="GO" id="GO:0004038">
    <property type="term" value="F:allantoinase activity"/>
    <property type="evidence" value="ECO:0007669"/>
    <property type="project" value="TreeGrafter"/>
</dbReference>
<dbReference type="InterPro" id="IPR050138">
    <property type="entry name" value="DHOase/Allantoinase_Hydrolase"/>
</dbReference>
<evidence type="ECO:0000256" key="2">
    <source>
        <dbReference type="ARBA" id="ARBA00002368"/>
    </source>
</evidence>
<dbReference type="InterPro" id="IPR006680">
    <property type="entry name" value="Amidohydro-rel"/>
</dbReference>
<dbReference type="Proteomes" id="UP000178348">
    <property type="component" value="Unassembled WGS sequence"/>
</dbReference>
<dbReference type="PANTHER" id="PTHR43668">
    <property type="entry name" value="ALLANTOINASE"/>
    <property type="match status" value="1"/>
</dbReference>
<dbReference type="SUPFAM" id="SSF51338">
    <property type="entry name" value="Composite domain of metallo-dependent hydrolases"/>
    <property type="match status" value="1"/>
</dbReference>
<comment type="caution">
    <text evidence="7">The sequence shown here is derived from an EMBL/GenBank/DDBJ whole genome shotgun (WGS) entry which is preliminary data.</text>
</comment>
<dbReference type="EMBL" id="MHLB01000027">
    <property type="protein sequence ID" value="OGZ01930.1"/>
    <property type="molecule type" value="Genomic_DNA"/>
</dbReference>
<dbReference type="Gene3D" id="3.20.20.140">
    <property type="entry name" value="Metal-dependent hydrolases"/>
    <property type="match status" value="1"/>
</dbReference>
<name>A0A1G2CME7_9BACT</name>
<evidence type="ECO:0000313" key="8">
    <source>
        <dbReference type="Proteomes" id="UP000178348"/>
    </source>
</evidence>
<dbReference type="InterPro" id="IPR032466">
    <property type="entry name" value="Metal_Hydrolase"/>
</dbReference>
<accession>A0A1G2CME7</accession>
<evidence type="ECO:0000256" key="5">
    <source>
        <dbReference type="ARBA" id="ARBA00022801"/>
    </source>
</evidence>
<evidence type="ECO:0000313" key="7">
    <source>
        <dbReference type="EMBL" id="OGZ01930.1"/>
    </source>
</evidence>
<evidence type="ECO:0000259" key="6">
    <source>
        <dbReference type="Pfam" id="PF01979"/>
    </source>
</evidence>
<dbReference type="Pfam" id="PF01979">
    <property type="entry name" value="Amidohydro_1"/>
    <property type="match status" value="2"/>
</dbReference>
<protein>
    <submittedName>
        <fullName evidence="7">Amidohydrolase</fullName>
    </submittedName>
</protein>
<evidence type="ECO:0000256" key="3">
    <source>
        <dbReference type="ARBA" id="ARBA00010286"/>
    </source>
</evidence>
<proteinExistence type="inferred from homology"/>
<dbReference type="AlphaFoldDB" id="A0A1G2CME7"/>
<sequence length="415" mass="46000">MLTIRGKLINHDSERYGEVSIDTDTGLIAKVGELSGTTPDIDAGENLVFPGFGDIHVHAREDASGTHTYKEDFRTASEAAVKGGVTFFAEMPNNPTPPIDDASYAEKEKLAAKSLVPVVLYGLINPGVKPLSRRVPYKFVIGKSFSHLIFNSFEEMEKTLSGYRGQSVSFHAEDMAILENSKNAPTHETRRPPKSEDKGVATAIDLIRKNGLEGKICHVSTREAMMQIREAKKDGVAISGEVTPHHLYFDESAFTDENHIWFQVNPPIRTREDRMAMIEALRNGDIDYLATDHAPHSIEEKQRGISGIPNLDTYGAFTTWLMAKCDFTPMDIARVCAYNPGLFVNQFLPARFGKGFGRIEAGYAGSLTIIDPNAPRTVRREDLKTKCGWSPFEGVEFPGRVMYTIIQGKITKISN</sequence>
<comment type="cofactor">
    <cofactor evidence="1">
        <name>Zn(2+)</name>
        <dbReference type="ChEBI" id="CHEBI:29105"/>
    </cofactor>
</comment>
<dbReference type="InterPro" id="IPR011059">
    <property type="entry name" value="Metal-dep_hydrolase_composite"/>
</dbReference>
<dbReference type="InterPro" id="IPR002195">
    <property type="entry name" value="Dihydroorotase_CS"/>
</dbReference>
<feature type="domain" description="Amidohydrolase-related" evidence="6">
    <location>
        <begin position="168"/>
        <end position="410"/>
    </location>
</feature>
<evidence type="ECO:0000256" key="1">
    <source>
        <dbReference type="ARBA" id="ARBA00001947"/>
    </source>
</evidence>
<organism evidence="7 8">
    <name type="scientific">Candidatus Liptonbacteria bacterium RIFCSPLOWO2_01_FULL_53_13</name>
    <dbReference type="NCBI Taxonomy" id="1798651"/>
    <lineage>
        <taxon>Bacteria</taxon>
        <taxon>Candidatus Liptoniibacteriota</taxon>
    </lineage>
</organism>
<reference evidence="7 8" key="1">
    <citation type="journal article" date="2016" name="Nat. Commun.">
        <title>Thousands of microbial genomes shed light on interconnected biogeochemical processes in an aquifer system.</title>
        <authorList>
            <person name="Anantharaman K."/>
            <person name="Brown C.T."/>
            <person name="Hug L.A."/>
            <person name="Sharon I."/>
            <person name="Castelle C.J."/>
            <person name="Probst A.J."/>
            <person name="Thomas B.C."/>
            <person name="Singh A."/>
            <person name="Wilkins M.J."/>
            <person name="Karaoz U."/>
            <person name="Brodie E.L."/>
            <person name="Williams K.H."/>
            <person name="Hubbard S.S."/>
            <person name="Banfield J.F."/>
        </authorList>
    </citation>
    <scope>NUCLEOTIDE SEQUENCE [LARGE SCALE GENOMIC DNA]</scope>
</reference>
<dbReference type="GO" id="GO:0005737">
    <property type="term" value="C:cytoplasm"/>
    <property type="evidence" value="ECO:0007669"/>
    <property type="project" value="TreeGrafter"/>
</dbReference>
<dbReference type="PANTHER" id="PTHR43668:SF4">
    <property type="entry name" value="ALLANTOINASE"/>
    <property type="match status" value="1"/>
</dbReference>
<evidence type="ECO:0000256" key="4">
    <source>
        <dbReference type="ARBA" id="ARBA00022723"/>
    </source>
</evidence>
<keyword evidence="5 7" id="KW-0378">Hydrolase</keyword>
<comment type="similarity">
    <text evidence="3">Belongs to the metallo-dependent hydrolases superfamily. DHOase family. Class I DHOase subfamily.</text>
</comment>
<comment type="function">
    <text evidence="2">Catalyzes the reversible cyclization of carbamoyl aspartate to dihydroorotate.</text>
</comment>
<dbReference type="PROSITE" id="PS00483">
    <property type="entry name" value="DIHYDROOROTASE_2"/>
    <property type="match status" value="1"/>
</dbReference>
<gene>
    <name evidence="7" type="ORF">A2946_04150</name>
</gene>
<dbReference type="GO" id="GO:0006145">
    <property type="term" value="P:purine nucleobase catabolic process"/>
    <property type="evidence" value="ECO:0007669"/>
    <property type="project" value="TreeGrafter"/>
</dbReference>
<dbReference type="GO" id="GO:0046872">
    <property type="term" value="F:metal ion binding"/>
    <property type="evidence" value="ECO:0007669"/>
    <property type="project" value="UniProtKB-KW"/>
</dbReference>